<keyword evidence="1" id="KW-0732">Signal</keyword>
<name>A0A4R6NAT4_9BURK</name>
<evidence type="ECO:0000313" key="3">
    <source>
        <dbReference type="EMBL" id="TDP12846.1"/>
    </source>
</evidence>
<gene>
    <name evidence="3" type="ORF">DFR39_101320</name>
</gene>
<evidence type="ECO:0000313" key="4">
    <source>
        <dbReference type="Proteomes" id="UP000295357"/>
    </source>
</evidence>
<proteinExistence type="predicted"/>
<organism evidence="3 4">
    <name type="scientific">Roseateles asaccharophilus</name>
    <dbReference type="NCBI Taxonomy" id="582607"/>
    <lineage>
        <taxon>Bacteria</taxon>
        <taxon>Pseudomonadati</taxon>
        <taxon>Pseudomonadota</taxon>
        <taxon>Betaproteobacteria</taxon>
        <taxon>Burkholderiales</taxon>
        <taxon>Sphaerotilaceae</taxon>
        <taxon>Roseateles</taxon>
    </lineage>
</organism>
<evidence type="ECO:0000259" key="2">
    <source>
        <dbReference type="SMART" id="SM00062"/>
    </source>
</evidence>
<protein>
    <submittedName>
        <fullName evidence="3">Amino acid ABC transporter substrate-binding protein (PAAT family)</fullName>
    </submittedName>
</protein>
<reference evidence="3 4" key="1">
    <citation type="submission" date="2019-03" db="EMBL/GenBank/DDBJ databases">
        <title>Genomic Encyclopedia of Type Strains, Phase IV (KMG-IV): sequencing the most valuable type-strain genomes for metagenomic binning, comparative biology and taxonomic classification.</title>
        <authorList>
            <person name="Goeker M."/>
        </authorList>
    </citation>
    <scope>NUCLEOTIDE SEQUENCE [LARGE SCALE GENOMIC DNA]</scope>
    <source>
        <strain evidence="3 4">DSM 25082</strain>
    </source>
</reference>
<dbReference type="RefSeq" id="WP_133601782.1">
    <property type="nucleotide sequence ID" value="NZ_JAUFPJ010000015.1"/>
</dbReference>
<dbReference type="Gene3D" id="3.40.190.10">
    <property type="entry name" value="Periplasmic binding protein-like II"/>
    <property type="match status" value="2"/>
</dbReference>
<evidence type="ECO:0000256" key="1">
    <source>
        <dbReference type="ARBA" id="ARBA00022729"/>
    </source>
</evidence>
<comment type="caution">
    <text evidence="3">The sequence shown here is derived from an EMBL/GenBank/DDBJ whole genome shotgun (WGS) entry which is preliminary data.</text>
</comment>
<dbReference type="SMART" id="SM00062">
    <property type="entry name" value="PBPb"/>
    <property type="match status" value="1"/>
</dbReference>
<dbReference type="EMBL" id="SNXE01000001">
    <property type="protein sequence ID" value="TDP12846.1"/>
    <property type="molecule type" value="Genomic_DNA"/>
</dbReference>
<accession>A0A4R6NAT4</accession>
<dbReference type="OrthoDB" id="8587625at2"/>
<feature type="domain" description="Solute-binding protein family 3/N-terminal" evidence="2">
    <location>
        <begin position="43"/>
        <end position="268"/>
    </location>
</feature>
<dbReference type="PANTHER" id="PTHR35936">
    <property type="entry name" value="MEMBRANE-BOUND LYTIC MUREIN TRANSGLYCOSYLASE F"/>
    <property type="match status" value="1"/>
</dbReference>
<sequence>MKRSPLDIDRGRQALRLLGLTLALLWHAGPALAQACGPYKVGLYEFGTLLYRDEKEQLTGIDKDVLDALVRRSGCVLETRLESRARIWDQLQRGQLDMTVSGIATAERLQYADFLPYLVARNHALMRREQAQAAGASFSSFLADPTLRAVAVRGFRYGSQIDGWLSQLRAQGRVDEVSDFPVALRVLAAGRVALLFAHPLVLDPWWHTNWAAKFELLDWAPQDSVQASLVLVRQRVRPADRELLARHLEAMLRDGEMDRILRKYLSPEMWRRSRLGGPGG</sequence>
<dbReference type="InterPro" id="IPR001638">
    <property type="entry name" value="Solute-binding_3/MltF_N"/>
</dbReference>
<dbReference type="AlphaFoldDB" id="A0A4R6NAT4"/>
<dbReference type="SUPFAM" id="SSF53850">
    <property type="entry name" value="Periplasmic binding protein-like II"/>
    <property type="match status" value="1"/>
</dbReference>
<dbReference type="Proteomes" id="UP000295357">
    <property type="component" value="Unassembled WGS sequence"/>
</dbReference>
<dbReference type="Pfam" id="PF00497">
    <property type="entry name" value="SBP_bac_3"/>
    <property type="match status" value="1"/>
</dbReference>
<keyword evidence="4" id="KW-1185">Reference proteome</keyword>
<dbReference type="PANTHER" id="PTHR35936:SF35">
    <property type="entry name" value="L-CYSTINE-BINDING PROTEIN TCYJ"/>
    <property type="match status" value="1"/>
</dbReference>